<evidence type="ECO:0000313" key="1">
    <source>
        <dbReference type="EMBL" id="GDY46266.1"/>
    </source>
</evidence>
<organism evidence="1 2">
    <name type="scientific">Streptomyces antimycoticus</name>
    <dbReference type="NCBI Taxonomy" id="68175"/>
    <lineage>
        <taxon>Bacteria</taxon>
        <taxon>Bacillati</taxon>
        <taxon>Actinomycetota</taxon>
        <taxon>Actinomycetes</taxon>
        <taxon>Kitasatosporales</taxon>
        <taxon>Streptomycetaceae</taxon>
        <taxon>Streptomyces</taxon>
        <taxon>Streptomyces violaceusniger group</taxon>
    </lineage>
</organism>
<reference evidence="1 2" key="1">
    <citation type="journal article" date="2020" name="Int. J. Syst. Evol. Microbiol.">
        <title>Reclassification of Streptomyces castelarensis and Streptomyces sporoclivatus as later heterotypic synonyms of Streptomyces antimycoticus.</title>
        <authorList>
            <person name="Komaki H."/>
            <person name="Tamura T."/>
        </authorList>
    </citation>
    <scope>NUCLEOTIDE SEQUENCE [LARGE SCALE GENOMIC DNA]</scope>
    <source>
        <strain evidence="1 2">NBRC 12839</strain>
    </source>
</reference>
<proteinExistence type="predicted"/>
<comment type="caution">
    <text evidence="1">The sequence shown here is derived from an EMBL/GenBank/DDBJ whole genome shotgun (WGS) entry which is preliminary data.</text>
</comment>
<accession>A0A4D4KHK9</accession>
<dbReference type="RefSeq" id="WP_174887450.1">
    <property type="nucleotide sequence ID" value="NZ_BJHV01000001.1"/>
</dbReference>
<keyword evidence="2" id="KW-1185">Reference proteome</keyword>
<name>A0A4D4KHK9_9ACTN</name>
<gene>
    <name evidence="1" type="ORF">SANT12839_071480</name>
</gene>
<dbReference type="EMBL" id="BJHV01000001">
    <property type="protein sequence ID" value="GDY46266.1"/>
    <property type="molecule type" value="Genomic_DNA"/>
</dbReference>
<protein>
    <submittedName>
        <fullName evidence="1">Uncharacterized protein</fullName>
    </submittedName>
</protein>
<evidence type="ECO:0000313" key="2">
    <source>
        <dbReference type="Proteomes" id="UP000299290"/>
    </source>
</evidence>
<dbReference type="Proteomes" id="UP000299290">
    <property type="component" value="Unassembled WGS sequence"/>
</dbReference>
<dbReference type="AlphaFoldDB" id="A0A4D4KHK9"/>
<sequence length="49" mass="5009">MCEGPVPGPLDLSSLAGRPAHPRLTVEVGTGQVVTGARGLGPGIRVRYL</sequence>